<feature type="compositionally biased region" description="Low complexity" evidence="1">
    <location>
        <begin position="1"/>
        <end position="19"/>
    </location>
</feature>
<reference evidence="2 3" key="1">
    <citation type="submission" date="2016-10" db="EMBL/GenBank/DDBJ databases">
        <authorList>
            <person name="de Groot N.N."/>
        </authorList>
    </citation>
    <scope>NUCLEOTIDE SEQUENCE [LARGE SCALE GENOMIC DNA]</scope>
    <source>
        <strain evidence="2 3">DSM 22024</strain>
    </source>
</reference>
<sequence>MRSRRAAAAGSGCSATRGTRSAGPTPSTTNTGESWTARPTSVHRSLSWPSIAAVIAGRPVFIYNAGTDMTYLRAAFDAHGAPWPRLDYACAYNVAQTVRGPGKPGYLGGYRLHYVYERVVPDRSPAFEASWGQIGHDPVEDAEATARIVLAASERVGANSVAELLDEAYCPLLRMEPDSCETATTGTRTRRPRPPLPPAKIWERNCATRRAYLEIRRYWRGDPAVLDAHNYPKLGTPPVELQAYVRRRRRW</sequence>
<dbReference type="EMBL" id="LT629732">
    <property type="protein sequence ID" value="SDR90224.1"/>
    <property type="molecule type" value="Genomic_DNA"/>
</dbReference>
<protein>
    <recommendedName>
        <fullName evidence="4">3'-5' exonuclease</fullName>
    </recommendedName>
</protein>
<dbReference type="SUPFAM" id="SSF53098">
    <property type="entry name" value="Ribonuclease H-like"/>
    <property type="match status" value="1"/>
</dbReference>
<feature type="compositionally biased region" description="Polar residues" evidence="1">
    <location>
        <begin position="22"/>
        <end position="39"/>
    </location>
</feature>
<dbReference type="Proteomes" id="UP000198983">
    <property type="component" value="Chromosome I"/>
</dbReference>
<accession>A0A1H1MTY8</accession>
<keyword evidence="3" id="KW-1185">Reference proteome</keyword>
<organism evidence="2 3">
    <name type="scientific">Actinopolymorpha singaporensis</name>
    <dbReference type="NCBI Taxonomy" id="117157"/>
    <lineage>
        <taxon>Bacteria</taxon>
        <taxon>Bacillati</taxon>
        <taxon>Actinomycetota</taxon>
        <taxon>Actinomycetes</taxon>
        <taxon>Propionibacteriales</taxon>
        <taxon>Actinopolymorphaceae</taxon>
        <taxon>Actinopolymorpha</taxon>
    </lineage>
</organism>
<proteinExistence type="predicted"/>
<dbReference type="InterPro" id="IPR012337">
    <property type="entry name" value="RNaseH-like_sf"/>
</dbReference>
<gene>
    <name evidence="2" type="ORF">SAMN04489717_0963</name>
</gene>
<dbReference type="AlphaFoldDB" id="A0A1H1MTY8"/>
<dbReference type="STRING" id="117157.SAMN04489717_0963"/>
<dbReference type="InterPro" id="IPR036397">
    <property type="entry name" value="RNaseH_sf"/>
</dbReference>
<evidence type="ECO:0008006" key="4">
    <source>
        <dbReference type="Google" id="ProtNLM"/>
    </source>
</evidence>
<evidence type="ECO:0000256" key="1">
    <source>
        <dbReference type="SAM" id="MobiDB-lite"/>
    </source>
</evidence>
<evidence type="ECO:0000313" key="2">
    <source>
        <dbReference type="EMBL" id="SDR90224.1"/>
    </source>
</evidence>
<dbReference type="GO" id="GO:0003676">
    <property type="term" value="F:nucleic acid binding"/>
    <property type="evidence" value="ECO:0007669"/>
    <property type="project" value="InterPro"/>
</dbReference>
<name>A0A1H1MTY8_9ACTN</name>
<evidence type="ECO:0000313" key="3">
    <source>
        <dbReference type="Proteomes" id="UP000198983"/>
    </source>
</evidence>
<feature type="region of interest" description="Disordered" evidence="1">
    <location>
        <begin position="1"/>
        <end position="39"/>
    </location>
</feature>
<dbReference type="Gene3D" id="3.30.420.10">
    <property type="entry name" value="Ribonuclease H-like superfamily/Ribonuclease H"/>
    <property type="match status" value="1"/>
</dbReference>